<dbReference type="Proteomes" id="UP000501690">
    <property type="component" value="Linkage Group LG9"/>
</dbReference>
<dbReference type="AlphaFoldDB" id="A0A4D6N205"/>
<dbReference type="EMBL" id="CP039353">
    <property type="protein sequence ID" value="QCE06894.1"/>
    <property type="molecule type" value="Genomic_DNA"/>
</dbReference>
<feature type="region of interest" description="Disordered" evidence="1">
    <location>
        <begin position="66"/>
        <end position="217"/>
    </location>
</feature>
<evidence type="ECO:0000256" key="1">
    <source>
        <dbReference type="SAM" id="MobiDB-lite"/>
    </source>
</evidence>
<feature type="compositionally biased region" description="Polar residues" evidence="1">
    <location>
        <begin position="180"/>
        <end position="193"/>
    </location>
</feature>
<feature type="compositionally biased region" description="Basic and acidic residues" evidence="1">
    <location>
        <begin position="108"/>
        <end position="122"/>
    </location>
</feature>
<accession>A0A4D6N205</accession>
<evidence type="ECO:0000313" key="2">
    <source>
        <dbReference type="EMBL" id="QCE06894.1"/>
    </source>
</evidence>
<feature type="compositionally biased region" description="Low complexity" evidence="1">
    <location>
        <begin position="195"/>
        <end position="211"/>
    </location>
</feature>
<proteinExistence type="predicted"/>
<feature type="compositionally biased region" description="Polar residues" evidence="1">
    <location>
        <begin position="66"/>
        <end position="79"/>
    </location>
</feature>
<gene>
    <name evidence="2" type="ORF">DEO72_LG9g1908</name>
</gene>
<feature type="compositionally biased region" description="Polar residues" evidence="1">
    <location>
        <begin position="97"/>
        <end position="107"/>
    </location>
</feature>
<protein>
    <submittedName>
        <fullName evidence="2">Uncharacterized protein</fullName>
    </submittedName>
</protein>
<organism evidence="2 3">
    <name type="scientific">Vigna unguiculata</name>
    <name type="common">Cowpea</name>
    <dbReference type="NCBI Taxonomy" id="3917"/>
    <lineage>
        <taxon>Eukaryota</taxon>
        <taxon>Viridiplantae</taxon>
        <taxon>Streptophyta</taxon>
        <taxon>Embryophyta</taxon>
        <taxon>Tracheophyta</taxon>
        <taxon>Spermatophyta</taxon>
        <taxon>Magnoliopsida</taxon>
        <taxon>eudicotyledons</taxon>
        <taxon>Gunneridae</taxon>
        <taxon>Pentapetalae</taxon>
        <taxon>rosids</taxon>
        <taxon>fabids</taxon>
        <taxon>Fabales</taxon>
        <taxon>Fabaceae</taxon>
        <taxon>Papilionoideae</taxon>
        <taxon>50 kb inversion clade</taxon>
        <taxon>NPAAA clade</taxon>
        <taxon>indigoferoid/millettioid clade</taxon>
        <taxon>Phaseoleae</taxon>
        <taxon>Vigna</taxon>
    </lineage>
</organism>
<sequence length="293" mass="32012">MSSTVIGCTLWDSYYFKFMSNWRGEPDSYLLVVLLTQTKIKPCSEDLDALLGCTLAFKVRVQPSNRSSSVMKASSNPETIASIRSKLDPKMIKDNSGEGTSDSSPEANSKDGPKIEEDKASKATDICVWNNQPKTVDSFKSAPHGLKPKESRPKAICGPNTQSPASALNISGRHTKNIEESSPTPVLVSTKQPKSSDGSTNKSKSGGSTKSACHTGKNKEILEQAGFERNTEADMCTLTLSGSADHDPYIDFCVTPTKELLFDFEVDCDHLDDIPSAEFSRSKTKKRMKQEKL</sequence>
<reference evidence="2 3" key="1">
    <citation type="submission" date="2019-04" db="EMBL/GenBank/DDBJ databases">
        <title>An improved genome assembly and genetic linkage map for asparagus bean, Vigna unguiculata ssp. sesquipedialis.</title>
        <authorList>
            <person name="Xia Q."/>
            <person name="Zhang R."/>
            <person name="Dong Y."/>
        </authorList>
    </citation>
    <scope>NUCLEOTIDE SEQUENCE [LARGE SCALE GENOMIC DNA]</scope>
    <source>
        <tissue evidence="2">Leaf</tissue>
    </source>
</reference>
<evidence type="ECO:0000313" key="3">
    <source>
        <dbReference type="Proteomes" id="UP000501690"/>
    </source>
</evidence>
<keyword evidence="3" id="KW-1185">Reference proteome</keyword>
<name>A0A4D6N205_VIGUN</name>
<feature type="compositionally biased region" description="Basic and acidic residues" evidence="1">
    <location>
        <begin position="85"/>
        <end position="96"/>
    </location>
</feature>
<feature type="compositionally biased region" description="Polar residues" evidence="1">
    <location>
        <begin position="159"/>
        <end position="169"/>
    </location>
</feature>